<proteinExistence type="inferred from homology"/>
<dbReference type="InterPro" id="IPR036523">
    <property type="entry name" value="SurE-like_sf"/>
</dbReference>
<dbReference type="GO" id="GO:0046872">
    <property type="term" value="F:metal ion binding"/>
    <property type="evidence" value="ECO:0007669"/>
    <property type="project" value="UniProtKB-KW"/>
</dbReference>
<evidence type="ECO:0000259" key="5">
    <source>
        <dbReference type="Pfam" id="PF01975"/>
    </source>
</evidence>
<protein>
    <recommendedName>
        <fullName evidence="5">Survival protein SurE-like phosphatase/nucleotidase domain-containing protein</fullName>
    </recommendedName>
</protein>
<dbReference type="AlphaFoldDB" id="G3BDX1"/>
<dbReference type="PANTHER" id="PTHR30457:SF0">
    <property type="entry name" value="PHOSPHATASE, PUTATIVE (AFU_ORTHOLOGUE AFUA_4G01070)-RELATED"/>
    <property type="match status" value="1"/>
</dbReference>
<evidence type="ECO:0000256" key="4">
    <source>
        <dbReference type="SAM" id="SignalP"/>
    </source>
</evidence>
<dbReference type="KEGG" id="cten:18248315"/>
<reference evidence="6 7" key="1">
    <citation type="journal article" date="2011" name="Proc. Natl. Acad. Sci. U.S.A.">
        <title>Comparative genomics of xylose-fermenting fungi for enhanced biofuel production.</title>
        <authorList>
            <person name="Wohlbach D.J."/>
            <person name="Kuo A."/>
            <person name="Sato T.K."/>
            <person name="Potts K.M."/>
            <person name="Salamov A.A."/>
            <person name="LaButti K.M."/>
            <person name="Sun H."/>
            <person name="Clum A."/>
            <person name="Pangilinan J.L."/>
            <person name="Lindquist E.A."/>
            <person name="Lucas S."/>
            <person name="Lapidus A."/>
            <person name="Jin M."/>
            <person name="Gunawan C."/>
            <person name="Balan V."/>
            <person name="Dale B.E."/>
            <person name="Jeffries T.W."/>
            <person name="Zinkel R."/>
            <person name="Barry K.W."/>
            <person name="Grigoriev I.V."/>
            <person name="Gasch A.P."/>
        </authorList>
    </citation>
    <scope>NUCLEOTIDE SEQUENCE [LARGE SCALE GENOMIC DNA]</scope>
    <source>
        <strain evidence="7">ATCC 10573 / BCRC 21748 / CBS 615 / JCM 9827 / NBRC 10315 / NRRL Y-1498 / VKM Y-70</strain>
    </source>
</reference>
<keyword evidence="3" id="KW-0378">Hydrolase</keyword>
<evidence type="ECO:0000256" key="1">
    <source>
        <dbReference type="ARBA" id="ARBA00011062"/>
    </source>
</evidence>
<evidence type="ECO:0000256" key="3">
    <source>
        <dbReference type="ARBA" id="ARBA00022801"/>
    </source>
</evidence>
<dbReference type="Pfam" id="PF01975">
    <property type="entry name" value="SurE"/>
    <property type="match status" value="1"/>
</dbReference>
<dbReference type="InterPro" id="IPR002828">
    <property type="entry name" value="SurE-like_Pase/nucleotidase"/>
</dbReference>
<dbReference type="SUPFAM" id="SSF64167">
    <property type="entry name" value="SurE-like"/>
    <property type="match status" value="1"/>
</dbReference>
<keyword evidence="2" id="KW-0479">Metal-binding</keyword>
<accession>G3BDX1</accession>
<dbReference type="PANTHER" id="PTHR30457">
    <property type="entry name" value="5'-NUCLEOTIDASE SURE"/>
    <property type="match status" value="1"/>
</dbReference>
<gene>
    <name evidence="6" type="ORF">CANTEDRAFT_116455</name>
</gene>
<evidence type="ECO:0000313" key="6">
    <source>
        <dbReference type="EMBL" id="EGV61129.1"/>
    </source>
</evidence>
<dbReference type="Proteomes" id="UP000000707">
    <property type="component" value="Unassembled WGS sequence"/>
</dbReference>
<feature type="chain" id="PRO_5012858893" description="Survival protein SurE-like phosphatase/nucleotidase domain-containing protein" evidence="4">
    <location>
        <begin position="16"/>
        <end position="321"/>
    </location>
</feature>
<comment type="similarity">
    <text evidence="1">Belongs to the SurE nucleotidase family.</text>
</comment>
<keyword evidence="7" id="KW-1185">Reference proteome</keyword>
<name>G3BDX1_CANTC</name>
<feature type="signal peptide" evidence="4">
    <location>
        <begin position="1"/>
        <end position="15"/>
    </location>
</feature>
<dbReference type="eggNOG" id="ENOG502RXIE">
    <property type="taxonomic scope" value="Eukaryota"/>
</dbReference>
<dbReference type="NCBIfam" id="TIGR00087">
    <property type="entry name" value="surE"/>
    <property type="match status" value="1"/>
</dbReference>
<dbReference type="GO" id="GO:0008252">
    <property type="term" value="F:nucleotidase activity"/>
    <property type="evidence" value="ECO:0007669"/>
    <property type="project" value="InterPro"/>
</dbReference>
<sequence>MHFTTFFFLLSAVFAKNILMSNDDGFAATNIRALYRDLKADGHNVIMVAPVSQRSGWGGKFDVPYTKDLLTDGEFGYRVKGDPAWGYEPDDMNIWYFNGTPASCVSFGLEYVIPKYFSNFTVDLVVNGPNEGLNLGPGTYTGSGTIGATYNSVYHGLPAIAISASNSNNSFYKDSLDDDPTNPANINSKVSVKLIDELFKAQGDNSRVLPLGVGLNVNIPLVGSQSVNGSCTSPKFVFSRITGLDSDVSKITYNETTGLVGTTYVYEEALRTCYNGDCSLPSEAAVSQEWNCSTAVSVFQIDYDATLVLQSQVQGLLHELF</sequence>
<dbReference type="OrthoDB" id="4018688at2759"/>
<evidence type="ECO:0000313" key="7">
    <source>
        <dbReference type="Proteomes" id="UP000000707"/>
    </source>
</evidence>
<dbReference type="GeneID" id="18248315"/>
<evidence type="ECO:0000256" key="2">
    <source>
        <dbReference type="ARBA" id="ARBA00022723"/>
    </source>
</evidence>
<keyword evidence="4" id="KW-0732">Signal</keyword>
<organism evidence="7">
    <name type="scientific">Candida tenuis (strain ATCC 10573 / BCRC 21748 / CBS 615 / JCM 9827 / NBRC 10315 / NRRL Y-1498 / VKM Y-70)</name>
    <name type="common">Yeast</name>
    <name type="synonym">Yamadazyma tenuis</name>
    <dbReference type="NCBI Taxonomy" id="590646"/>
    <lineage>
        <taxon>Eukaryota</taxon>
        <taxon>Fungi</taxon>
        <taxon>Dikarya</taxon>
        <taxon>Ascomycota</taxon>
        <taxon>Saccharomycotina</taxon>
        <taxon>Pichiomycetes</taxon>
        <taxon>Debaryomycetaceae</taxon>
        <taxon>Yamadazyma</taxon>
    </lineage>
</organism>
<dbReference type="STRING" id="590646.G3BDX1"/>
<dbReference type="RefSeq" id="XP_006690343.1">
    <property type="nucleotide sequence ID" value="XM_006690280.1"/>
</dbReference>
<dbReference type="InterPro" id="IPR030048">
    <property type="entry name" value="SurE"/>
</dbReference>
<feature type="domain" description="Survival protein SurE-like phosphatase/nucleotidase" evidence="5">
    <location>
        <begin position="18"/>
        <end position="229"/>
    </location>
</feature>
<dbReference type="EMBL" id="GL996528">
    <property type="protein sequence ID" value="EGV61129.1"/>
    <property type="molecule type" value="Genomic_DNA"/>
</dbReference>
<dbReference type="Gene3D" id="3.40.1210.10">
    <property type="entry name" value="Survival protein SurE-like phosphatase/nucleotidase"/>
    <property type="match status" value="1"/>
</dbReference>